<dbReference type="Proteomes" id="UP001054945">
    <property type="component" value="Unassembled WGS sequence"/>
</dbReference>
<reference evidence="1 2" key="1">
    <citation type="submission" date="2021-06" db="EMBL/GenBank/DDBJ databases">
        <title>Caerostris extrusa draft genome.</title>
        <authorList>
            <person name="Kono N."/>
            <person name="Arakawa K."/>
        </authorList>
    </citation>
    <scope>NUCLEOTIDE SEQUENCE [LARGE SCALE GENOMIC DNA]</scope>
</reference>
<sequence>MNIDVIFHNGPNYCYLPKKEIQVVFFELFREKRSKRQRELCFRNLKKSVSVGRIWNEVTSADHPIEISTGFLFYYFFPLRDFGRLQLHRLLFKELCSLF</sequence>
<proteinExistence type="predicted"/>
<comment type="caution">
    <text evidence="1">The sequence shown here is derived from an EMBL/GenBank/DDBJ whole genome shotgun (WGS) entry which is preliminary data.</text>
</comment>
<accession>A0AAV4V4Q7</accession>
<evidence type="ECO:0000313" key="2">
    <source>
        <dbReference type="Proteomes" id="UP001054945"/>
    </source>
</evidence>
<name>A0AAV4V4Q7_CAEEX</name>
<gene>
    <name evidence="1" type="ORF">CEXT_768901</name>
</gene>
<dbReference type="AlphaFoldDB" id="A0AAV4V4Q7"/>
<protein>
    <submittedName>
        <fullName evidence="1">Uncharacterized protein</fullName>
    </submittedName>
</protein>
<evidence type="ECO:0000313" key="1">
    <source>
        <dbReference type="EMBL" id="GIY65192.1"/>
    </source>
</evidence>
<dbReference type="EMBL" id="BPLR01013974">
    <property type="protein sequence ID" value="GIY65192.1"/>
    <property type="molecule type" value="Genomic_DNA"/>
</dbReference>
<keyword evidence="2" id="KW-1185">Reference proteome</keyword>
<organism evidence="1 2">
    <name type="scientific">Caerostris extrusa</name>
    <name type="common">Bark spider</name>
    <name type="synonym">Caerostris bankana</name>
    <dbReference type="NCBI Taxonomy" id="172846"/>
    <lineage>
        <taxon>Eukaryota</taxon>
        <taxon>Metazoa</taxon>
        <taxon>Ecdysozoa</taxon>
        <taxon>Arthropoda</taxon>
        <taxon>Chelicerata</taxon>
        <taxon>Arachnida</taxon>
        <taxon>Araneae</taxon>
        <taxon>Araneomorphae</taxon>
        <taxon>Entelegynae</taxon>
        <taxon>Araneoidea</taxon>
        <taxon>Araneidae</taxon>
        <taxon>Caerostris</taxon>
    </lineage>
</organism>